<keyword evidence="2" id="KW-1185">Reference proteome</keyword>
<organism evidence="1 2">
    <name type="scientific">Brevundimonas intermedia</name>
    <dbReference type="NCBI Taxonomy" id="74315"/>
    <lineage>
        <taxon>Bacteria</taxon>
        <taxon>Pseudomonadati</taxon>
        <taxon>Pseudomonadota</taxon>
        <taxon>Alphaproteobacteria</taxon>
        <taxon>Caulobacterales</taxon>
        <taxon>Caulobacteraceae</taxon>
        <taxon>Brevundimonas</taxon>
    </lineage>
</organism>
<protein>
    <recommendedName>
        <fullName evidence="3">KTSC domain-containing protein</fullName>
    </recommendedName>
</protein>
<reference evidence="1" key="1">
    <citation type="journal article" date="2014" name="Int. J. Syst. Evol. Microbiol.">
        <title>Complete genome of a new Firmicutes species belonging to the dominant human colonic microbiota ('Ruminococcus bicirculans') reveals two chromosomes and a selective capacity to utilize plant glucans.</title>
        <authorList>
            <consortium name="NISC Comparative Sequencing Program"/>
            <person name="Wegmann U."/>
            <person name="Louis P."/>
            <person name="Goesmann A."/>
            <person name="Henrissat B."/>
            <person name="Duncan S.H."/>
            <person name="Flint H.J."/>
        </authorList>
    </citation>
    <scope>NUCLEOTIDE SEQUENCE</scope>
    <source>
        <strain evidence="1">VKM B-1499</strain>
    </source>
</reference>
<evidence type="ECO:0000313" key="2">
    <source>
        <dbReference type="Proteomes" id="UP001143509"/>
    </source>
</evidence>
<sequence length="106" mass="11529">MKPSNGTLLANLLIVFTLAGCERAATISEPKSRATLARYYGDRVTVRQEISANGVVCGYAYVPDAITDFAFLVEDSSLSLFSDHPERFDRCGPEFVTPRLVGPVAD</sequence>
<gene>
    <name evidence="1" type="ORF">GCM10017620_14940</name>
</gene>
<dbReference type="RefSeq" id="WP_271164752.1">
    <property type="nucleotide sequence ID" value="NZ_BSFD01000003.1"/>
</dbReference>
<evidence type="ECO:0000313" key="1">
    <source>
        <dbReference type="EMBL" id="GLK48521.1"/>
    </source>
</evidence>
<dbReference type="EMBL" id="BSFD01000003">
    <property type="protein sequence ID" value="GLK48521.1"/>
    <property type="molecule type" value="Genomic_DNA"/>
</dbReference>
<evidence type="ECO:0008006" key="3">
    <source>
        <dbReference type="Google" id="ProtNLM"/>
    </source>
</evidence>
<accession>A0ABQ5T9N2</accession>
<comment type="caution">
    <text evidence="1">The sequence shown here is derived from an EMBL/GenBank/DDBJ whole genome shotgun (WGS) entry which is preliminary data.</text>
</comment>
<name>A0ABQ5T9N2_9CAUL</name>
<reference evidence="1" key="2">
    <citation type="submission" date="2023-01" db="EMBL/GenBank/DDBJ databases">
        <authorList>
            <person name="Sun Q."/>
            <person name="Evtushenko L."/>
        </authorList>
    </citation>
    <scope>NUCLEOTIDE SEQUENCE</scope>
    <source>
        <strain evidence="1">VKM B-1499</strain>
    </source>
</reference>
<dbReference type="Proteomes" id="UP001143509">
    <property type="component" value="Unassembled WGS sequence"/>
</dbReference>
<dbReference type="PROSITE" id="PS51257">
    <property type="entry name" value="PROKAR_LIPOPROTEIN"/>
    <property type="match status" value="1"/>
</dbReference>
<proteinExistence type="predicted"/>